<evidence type="ECO:0000256" key="1">
    <source>
        <dbReference type="SAM" id="MobiDB-lite"/>
    </source>
</evidence>
<evidence type="ECO:0000313" key="2">
    <source>
        <dbReference type="EMBL" id="ARU00176.1"/>
    </source>
</evidence>
<dbReference type="EMBL" id="CP021431">
    <property type="protein sequence ID" value="ARU00176.1"/>
    <property type="molecule type" value="Genomic_DNA"/>
</dbReference>
<dbReference type="RefSeq" id="WP_157898124.1">
    <property type="nucleotide sequence ID" value="NZ_CP021431.1"/>
</dbReference>
<reference evidence="2 3" key="1">
    <citation type="submission" date="2017-05" db="EMBL/GenBank/DDBJ databases">
        <title>Genome Sequence of Loktanella vestfoldensis Strain SMR4r Isolated from a Culture of the Diatom Skeletonema marinoi.</title>
        <authorList>
            <person name="Topel M."/>
            <person name="Pinder M.I.M."/>
            <person name="Johansson O.N."/>
            <person name="Kourtchenko O."/>
            <person name="Godhe A."/>
            <person name="Clarke A.K."/>
        </authorList>
    </citation>
    <scope>NUCLEOTIDE SEQUENCE [LARGE SCALE GENOMIC DNA]</scope>
    <source>
        <strain evidence="2 3">SMR4r</strain>
    </source>
</reference>
<name>A0A1Y0E9A2_9RHOB</name>
<gene>
    <name evidence="2" type="ORF">LOKVESSMR4R_00843</name>
</gene>
<organism evidence="2 3">
    <name type="scientific">Yoonia vestfoldensis</name>
    <dbReference type="NCBI Taxonomy" id="245188"/>
    <lineage>
        <taxon>Bacteria</taxon>
        <taxon>Pseudomonadati</taxon>
        <taxon>Pseudomonadota</taxon>
        <taxon>Alphaproteobacteria</taxon>
        <taxon>Rhodobacterales</taxon>
        <taxon>Paracoccaceae</taxon>
        <taxon>Yoonia</taxon>
    </lineage>
</organism>
<keyword evidence="3" id="KW-1185">Reference proteome</keyword>
<evidence type="ECO:0000313" key="3">
    <source>
        <dbReference type="Proteomes" id="UP000195273"/>
    </source>
</evidence>
<dbReference type="KEGG" id="lvs:LOKVESSMR4R_00843"/>
<feature type="region of interest" description="Disordered" evidence="1">
    <location>
        <begin position="1"/>
        <end position="22"/>
    </location>
</feature>
<dbReference type="Proteomes" id="UP000195273">
    <property type="component" value="Chromosome"/>
</dbReference>
<accession>A0A1Y0E9A2</accession>
<protein>
    <submittedName>
        <fullName evidence="2">Uncharacterized protein</fullName>
    </submittedName>
</protein>
<proteinExistence type="predicted"/>
<sequence length="265" mass="30217">MSELVESGGSRHKSRSRSAPTFKHAAPQFHYTASAQKGPTPPYRGAPAWKCSVYYYWWLYLRHNQDYRKTCANRGVGSCAKLFRDFGNIYGQTFRAWWADHDFLFTEPTAAALTSDKHNFGDGAKIVDVQIDLSLGAEAVEHSLKELHTQLLFPQRMALYRSAAIYPVARRPVLMNLHRHLAVHKWRKRCPDMADEEIADRVGHHAAEQANGISRSYMQRMGHSTREIDIELRRAKRKAVQHDLRCAQQLIAAVGQGVFPMRTNG</sequence>
<dbReference type="OrthoDB" id="7596693at2"/>
<dbReference type="AlphaFoldDB" id="A0A1Y0E9A2"/>